<evidence type="ECO:0000313" key="1">
    <source>
        <dbReference type="EMBL" id="KAK1784135.1"/>
    </source>
</evidence>
<dbReference type="AlphaFoldDB" id="A0AAD8YMZ5"/>
<protein>
    <submittedName>
        <fullName evidence="1">Uncharacterized protein</fullName>
    </submittedName>
</protein>
<gene>
    <name evidence="1" type="ORF">P4O66_004135</name>
</gene>
<proteinExistence type="predicted"/>
<name>A0AAD8YMZ5_9TELE</name>
<evidence type="ECO:0000313" key="2">
    <source>
        <dbReference type="Proteomes" id="UP001239994"/>
    </source>
</evidence>
<reference evidence="1" key="1">
    <citation type="submission" date="2023-03" db="EMBL/GenBank/DDBJ databases">
        <title>Electrophorus voltai genome.</title>
        <authorList>
            <person name="Bian C."/>
        </authorList>
    </citation>
    <scope>NUCLEOTIDE SEQUENCE</scope>
    <source>
        <strain evidence="1">CB-2022</strain>
        <tissue evidence="1">Muscle</tissue>
    </source>
</reference>
<comment type="caution">
    <text evidence="1">The sequence shown here is derived from an EMBL/GenBank/DDBJ whole genome shotgun (WGS) entry which is preliminary data.</text>
</comment>
<keyword evidence="2" id="KW-1185">Reference proteome</keyword>
<accession>A0AAD8YMZ5</accession>
<sequence>MTKKEGCYCATAQEKGPTNGFTRSGPWVPQNSTTIVCAGYVSPHPVLLGMGKCIHLRPWAHYSWITTTSPVLWQFTIGHRTTDPHYIPIPLQGCHGAIPQGTAIGVTASAIAVHLHIIDASGPDFRHLLLHLLYKYLTLTSCHMQHHFRWCGRDYSPWNTGVLAHQSGSYDCNPRRKEHVPSEKYEKEKHGIFAKYGKKKNEKTRAQIPARIEDDFFKDTRTKCLMKNDFTIERTQSAIVEPKDMNVNERDKCIEDLEAMIARVAKLLGLEAVLAREDMAA</sequence>
<dbReference type="Proteomes" id="UP001239994">
    <property type="component" value="Unassembled WGS sequence"/>
</dbReference>
<organism evidence="1 2">
    <name type="scientific">Electrophorus voltai</name>
    <dbReference type="NCBI Taxonomy" id="2609070"/>
    <lineage>
        <taxon>Eukaryota</taxon>
        <taxon>Metazoa</taxon>
        <taxon>Chordata</taxon>
        <taxon>Craniata</taxon>
        <taxon>Vertebrata</taxon>
        <taxon>Euteleostomi</taxon>
        <taxon>Actinopterygii</taxon>
        <taxon>Neopterygii</taxon>
        <taxon>Teleostei</taxon>
        <taxon>Ostariophysi</taxon>
        <taxon>Gymnotiformes</taxon>
        <taxon>Gymnotoidei</taxon>
        <taxon>Gymnotidae</taxon>
        <taxon>Electrophorus</taxon>
    </lineage>
</organism>
<dbReference type="EMBL" id="JAROKS010000508">
    <property type="protein sequence ID" value="KAK1784135.1"/>
    <property type="molecule type" value="Genomic_DNA"/>
</dbReference>